<protein>
    <submittedName>
        <fullName evidence="1">Flagellar biosynthesis protein FliS</fullName>
    </submittedName>
</protein>
<dbReference type="GO" id="GO:0044780">
    <property type="term" value="P:bacterial-type flagellum assembly"/>
    <property type="evidence" value="ECO:0007669"/>
    <property type="project" value="InterPro"/>
</dbReference>
<dbReference type="Gene3D" id="1.20.120.340">
    <property type="entry name" value="Flagellar protein FliS"/>
    <property type="match status" value="1"/>
</dbReference>
<dbReference type="Pfam" id="PF02561">
    <property type="entry name" value="FliS"/>
    <property type="match status" value="1"/>
</dbReference>
<dbReference type="InterPro" id="IPR036584">
    <property type="entry name" value="FliS_sf"/>
</dbReference>
<accession>A0A2A2GBM3</accession>
<dbReference type="RefSeq" id="WP_095606131.1">
    <property type="nucleotide sequence ID" value="NZ_NSKE01000004.1"/>
</dbReference>
<dbReference type="Proteomes" id="UP000218831">
    <property type="component" value="Unassembled WGS sequence"/>
</dbReference>
<comment type="caution">
    <text evidence="1">The sequence shown here is derived from an EMBL/GenBank/DDBJ whole genome shotgun (WGS) entry which is preliminary data.</text>
</comment>
<keyword evidence="1" id="KW-0969">Cilium</keyword>
<name>A0A2A2GBM3_9BACT</name>
<dbReference type="EMBL" id="NSKE01000004">
    <property type="protein sequence ID" value="PAU94590.1"/>
    <property type="molecule type" value="Genomic_DNA"/>
</dbReference>
<dbReference type="AlphaFoldDB" id="A0A2A2GBM3"/>
<keyword evidence="1" id="KW-0282">Flagellum</keyword>
<evidence type="ECO:0000313" key="1">
    <source>
        <dbReference type="EMBL" id="PAU94590.1"/>
    </source>
</evidence>
<sequence length="106" mass="12549">MQNPQQVYQQQAIMNASPLQLVVKLYDLLLQATYRKDQNRVRDVLNTLTESLNFDHEPAEELFQLYQYCQDLARDENYEEIREILEPLRDAWEQASKGQTEEQAAD</sequence>
<keyword evidence="2" id="KW-1185">Reference proteome</keyword>
<reference evidence="1 2" key="1">
    <citation type="submission" date="2017-08" db="EMBL/GenBank/DDBJ databases">
        <title>Aliifodinibius alkalisoli sp. nov., isolated from saline alkaline soil.</title>
        <authorList>
            <person name="Liu D."/>
            <person name="Zhang G."/>
        </authorList>
    </citation>
    <scope>NUCLEOTIDE SEQUENCE [LARGE SCALE GENOMIC DNA]</scope>
    <source>
        <strain evidence="1 2">WN023</strain>
    </source>
</reference>
<evidence type="ECO:0000313" key="2">
    <source>
        <dbReference type="Proteomes" id="UP000218831"/>
    </source>
</evidence>
<keyword evidence="1" id="KW-0966">Cell projection</keyword>
<dbReference type="InterPro" id="IPR003713">
    <property type="entry name" value="FliS"/>
</dbReference>
<dbReference type="SUPFAM" id="SSF101116">
    <property type="entry name" value="Flagellar export chaperone FliS"/>
    <property type="match status" value="1"/>
</dbReference>
<gene>
    <name evidence="1" type="ORF">CK503_07295</name>
</gene>
<dbReference type="OrthoDB" id="1524959at2"/>
<organism evidence="1 2">
    <name type="scientific">Fodinibius salipaludis</name>
    <dbReference type="NCBI Taxonomy" id="2032627"/>
    <lineage>
        <taxon>Bacteria</taxon>
        <taxon>Pseudomonadati</taxon>
        <taxon>Balneolota</taxon>
        <taxon>Balneolia</taxon>
        <taxon>Balneolales</taxon>
        <taxon>Balneolaceae</taxon>
        <taxon>Fodinibius</taxon>
    </lineage>
</organism>
<proteinExistence type="predicted"/>